<evidence type="ECO:0000256" key="4">
    <source>
        <dbReference type="ARBA" id="ARBA00023242"/>
    </source>
</evidence>
<gene>
    <name evidence="7" type="ORF">GOBAR_AA06476</name>
</gene>
<keyword evidence="2" id="KW-0805">Transcription regulation</keyword>
<dbReference type="OrthoDB" id="690068at2759"/>
<protein>
    <recommendedName>
        <fullName evidence="6">BHLH domain-containing protein</fullName>
    </recommendedName>
</protein>
<evidence type="ECO:0000256" key="3">
    <source>
        <dbReference type="ARBA" id="ARBA00023163"/>
    </source>
</evidence>
<dbReference type="PROSITE" id="PS50888">
    <property type="entry name" value="BHLH"/>
    <property type="match status" value="1"/>
</dbReference>
<name>A0A2P5YEX9_GOSBA</name>
<reference evidence="7 8" key="1">
    <citation type="submission" date="2015-01" db="EMBL/GenBank/DDBJ databases">
        <title>Genome of allotetraploid Gossypium barbadense reveals genomic plasticity and fiber elongation in cotton evolution.</title>
        <authorList>
            <person name="Chen X."/>
            <person name="Liu X."/>
            <person name="Zhao B."/>
            <person name="Zheng H."/>
            <person name="Hu Y."/>
            <person name="Lu G."/>
            <person name="Yang C."/>
            <person name="Chen J."/>
            <person name="Shan C."/>
            <person name="Zhang L."/>
            <person name="Zhou Y."/>
            <person name="Wang L."/>
            <person name="Guo W."/>
            <person name="Bai Y."/>
            <person name="Ruan J."/>
            <person name="Shangguan X."/>
            <person name="Mao Y."/>
            <person name="Jiang J."/>
            <person name="Zhu Y."/>
            <person name="Lei J."/>
            <person name="Kang H."/>
            <person name="Chen S."/>
            <person name="He X."/>
            <person name="Wang R."/>
            <person name="Wang Y."/>
            <person name="Chen J."/>
            <person name="Wang L."/>
            <person name="Yu S."/>
            <person name="Wang B."/>
            <person name="Wei J."/>
            <person name="Song S."/>
            <person name="Lu X."/>
            <person name="Gao Z."/>
            <person name="Gu W."/>
            <person name="Deng X."/>
            <person name="Ma D."/>
            <person name="Wang S."/>
            <person name="Liang W."/>
            <person name="Fang L."/>
            <person name="Cai C."/>
            <person name="Zhu X."/>
            <person name="Zhou B."/>
            <person name="Zhang Y."/>
            <person name="Chen Z."/>
            <person name="Xu S."/>
            <person name="Zhu R."/>
            <person name="Wang S."/>
            <person name="Zhang T."/>
            <person name="Zhao G."/>
        </authorList>
    </citation>
    <scope>NUCLEOTIDE SEQUENCE [LARGE SCALE GENOMIC DNA]</scope>
    <source>
        <strain evidence="8">cv. Xinhai21</strain>
        <tissue evidence="7">Leaf</tissue>
    </source>
</reference>
<dbReference type="SMART" id="SM00353">
    <property type="entry name" value="HLH"/>
    <property type="match status" value="1"/>
</dbReference>
<evidence type="ECO:0000256" key="2">
    <source>
        <dbReference type="ARBA" id="ARBA00023015"/>
    </source>
</evidence>
<feature type="coiled-coil region" evidence="5">
    <location>
        <begin position="183"/>
        <end position="210"/>
    </location>
</feature>
<dbReference type="InterPro" id="IPR052610">
    <property type="entry name" value="bHLH_transcription_regulator"/>
</dbReference>
<dbReference type="Pfam" id="PF00010">
    <property type="entry name" value="HLH"/>
    <property type="match status" value="1"/>
</dbReference>
<dbReference type="SUPFAM" id="SSF47459">
    <property type="entry name" value="HLH, helix-loop-helix DNA-binding domain"/>
    <property type="match status" value="1"/>
</dbReference>
<accession>A0A2P5YEX9</accession>
<evidence type="ECO:0000259" key="6">
    <source>
        <dbReference type="PROSITE" id="PS50888"/>
    </source>
</evidence>
<evidence type="ECO:0000313" key="7">
    <source>
        <dbReference type="EMBL" id="PPS14094.1"/>
    </source>
</evidence>
<dbReference type="PANTHER" id="PTHR45959">
    <property type="entry name" value="BHLH TRANSCRIPTION FACTOR"/>
    <property type="match status" value="1"/>
</dbReference>
<evidence type="ECO:0000256" key="5">
    <source>
        <dbReference type="SAM" id="Coils"/>
    </source>
</evidence>
<dbReference type="EMBL" id="KZ663283">
    <property type="protein sequence ID" value="PPS14094.1"/>
    <property type="molecule type" value="Genomic_DNA"/>
</dbReference>
<proteinExistence type="predicted"/>
<keyword evidence="5" id="KW-0175">Coiled coil</keyword>
<keyword evidence="3" id="KW-0804">Transcription</keyword>
<dbReference type="GO" id="GO:0005634">
    <property type="term" value="C:nucleus"/>
    <property type="evidence" value="ECO:0007669"/>
    <property type="project" value="UniProtKB-SubCell"/>
</dbReference>
<dbReference type="CDD" id="cd11452">
    <property type="entry name" value="bHLH_AtNAI1_like"/>
    <property type="match status" value="1"/>
</dbReference>
<dbReference type="Gene3D" id="4.10.280.10">
    <property type="entry name" value="Helix-loop-helix DNA-binding domain"/>
    <property type="match status" value="1"/>
</dbReference>
<evidence type="ECO:0000256" key="1">
    <source>
        <dbReference type="ARBA" id="ARBA00004123"/>
    </source>
</evidence>
<dbReference type="PANTHER" id="PTHR45959:SF62">
    <property type="entry name" value="TRANSCRIPTION FACTOR BHLH25-LIKE"/>
    <property type="match status" value="1"/>
</dbReference>
<dbReference type="InterPro" id="IPR011598">
    <property type="entry name" value="bHLH_dom"/>
</dbReference>
<dbReference type="Proteomes" id="UP000239757">
    <property type="component" value="Unassembled WGS sequence"/>
</dbReference>
<dbReference type="GO" id="GO:0046983">
    <property type="term" value="F:protein dimerization activity"/>
    <property type="evidence" value="ECO:0007669"/>
    <property type="project" value="InterPro"/>
</dbReference>
<sequence length="324" mass="36732">MNIQEQHLSSMEIPPIGELPEMGLMENPNIFNQWRIDELSVLPVPVPVSASFGDNSQHYEASSSRPATIDRPQKQLKITNGRNSCRTHISTDIQSSFSPHTLPFSSSNYNPFGNQNFLVKGYHDTNNRISQSKDHIMAERKRREKLSEKFIALSALVPGLKKMYVSLSALVPGLKKMDKATVLGDAIKYMKQLQEKVKTLEEQARQKSIESVVFVKKYQLLGDINDELSSWDEICAPFDEPLPEIEARFCDQSVLISIHCEKRKGFPEKIISAIEKFNLTVINSNVMTFGSCAHITIVAQMDMEFCMTVKELVKNLRSSYIFLV</sequence>
<dbReference type="AlphaFoldDB" id="A0A2P5YEX9"/>
<evidence type="ECO:0000313" key="8">
    <source>
        <dbReference type="Proteomes" id="UP000239757"/>
    </source>
</evidence>
<comment type="subcellular location">
    <subcellularLocation>
        <location evidence="1">Nucleus</location>
    </subcellularLocation>
</comment>
<feature type="domain" description="BHLH" evidence="6">
    <location>
        <begin position="130"/>
        <end position="193"/>
    </location>
</feature>
<dbReference type="InterPro" id="IPR036638">
    <property type="entry name" value="HLH_DNA-bd_sf"/>
</dbReference>
<keyword evidence="4" id="KW-0539">Nucleus</keyword>
<organism evidence="7 8">
    <name type="scientific">Gossypium barbadense</name>
    <name type="common">Sea Island cotton</name>
    <name type="synonym">Hibiscus barbadensis</name>
    <dbReference type="NCBI Taxonomy" id="3634"/>
    <lineage>
        <taxon>Eukaryota</taxon>
        <taxon>Viridiplantae</taxon>
        <taxon>Streptophyta</taxon>
        <taxon>Embryophyta</taxon>
        <taxon>Tracheophyta</taxon>
        <taxon>Spermatophyta</taxon>
        <taxon>Magnoliopsida</taxon>
        <taxon>eudicotyledons</taxon>
        <taxon>Gunneridae</taxon>
        <taxon>Pentapetalae</taxon>
        <taxon>rosids</taxon>
        <taxon>malvids</taxon>
        <taxon>Malvales</taxon>
        <taxon>Malvaceae</taxon>
        <taxon>Malvoideae</taxon>
        <taxon>Gossypium</taxon>
    </lineage>
</organism>